<name>A0AAD9PR85_ACRCE</name>
<dbReference type="EMBL" id="JARQWQ010000177">
    <property type="protein sequence ID" value="KAK2547583.1"/>
    <property type="molecule type" value="Genomic_DNA"/>
</dbReference>
<reference evidence="1" key="2">
    <citation type="journal article" date="2023" name="Science">
        <title>Genomic signatures of disease resistance in endangered staghorn corals.</title>
        <authorList>
            <person name="Vollmer S.V."/>
            <person name="Selwyn J.D."/>
            <person name="Despard B.A."/>
            <person name="Roesel C.L."/>
        </authorList>
    </citation>
    <scope>NUCLEOTIDE SEQUENCE</scope>
    <source>
        <strain evidence="1">K2</strain>
    </source>
</reference>
<sequence>METKIALHLYKKFVFFIIALALLRETDRCMDILSFALFIFINSFAPSLSTTVVENCATPTCICSYDPIYNTTATCHTNDLKNDLRRFIKRPMFIGAV</sequence>
<organism evidence="1 2">
    <name type="scientific">Acropora cervicornis</name>
    <name type="common">Staghorn coral</name>
    <dbReference type="NCBI Taxonomy" id="6130"/>
    <lineage>
        <taxon>Eukaryota</taxon>
        <taxon>Metazoa</taxon>
        <taxon>Cnidaria</taxon>
        <taxon>Anthozoa</taxon>
        <taxon>Hexacorallia</taxon>
        <taxon>Scleractinia</taxon>
        <taxon>Astrocoeniina</taxon>
        <taxon>Acroporidae</taxon>
        <taxon>Acropora</taxon>
    </lineage>
</organism>
<gene>
    <name evidence="1" type="ORF">P5673_032404</name>
</gene>
<dbReference type="Proteomes" id="UP001249851">
    <property type="component" value="Unassembled WGS sequence"/>
</dbReference>
<evidence type="ECO:0000313" key="1">
    <source>
        <dbReference type="EMBL" id="KAK2547583.1"/>
    </source>
</evidence>
<evidence type="ECO:0000313" key="2">
    <source>
        <dbReference type="Proteomes" id="UP001249851"/>
    </source>
</evidence>
<accession>A0AAD9PR85</accession>
<proteinExistence type="predicted"/>
<keyword evidence="2" id="KW-1185">Reference proteome</keyword>
<reference evidence="1" key="1">
    <citation type="journal article" date="2023" name="G3 (Bethesda)">
        <title>Whole genome assembly and annotation of the endangered Caribbean coral Acropora cervicornis.</title>
        <authorList>
            <person name="Selwyn J.D."/>
            <person name="Vollmer S.V."/>
        </authorList>
    </citation>
    <scope>NUCLEOTIDE SEQUENCE</scope>
    <source>
        <strain evidence="1">K2</strain>
    </source>
</reference>
<comment type="caution">
    <text evidence="1">The sequence shown here is derived from an EMBL/GenBank/DDBJ whole genome shotgun (WGS) entry which is preliminary data.</text>
</comment>
<protein>
    <submittedName>
        <fullName evidence="1">Uncharacterized protein</fullName>
    </submittedName>
</protein>
<dbReference type="AlphaFoldDB" id="A0AAD9PR85"/>